<dbReference type="PROSITE" id="PS51257">
    <property type="entry name" value="PROKAR_LIPOPROTEIN"/>
    <property type="match status" value="1"/>
</dbReference>
<evidence type="ECO:0000313" key="7">
    <source>
        <dbReference type="Proteomes" id="UP001205890"/>
    </source>
</evidence>
<feature type="domain" description="Outer membrane protein assembly factor BamE" evidence="5">
    <location>
        <begin position="41"/>
        <end position="115"/>
    </location>
</feature>
<dbReference type="PANTHER" id="PTHR37482">
    <property type="entry name" value="OUTER MEMBRANE PROTEIN ASSEMBLY FACTOR BAME"/>
    <property type="match status" value="1"/>
</dbReference>
<evidence type="ECO:0000256" key="1">
    <source>
        <dbReference type="ARBA" id="ARBA00022729"/>
    </source>
</evidence>
<name>A0ABT1LA87_9HYPH</name>
<sequence length="157" mass="17068">MPRREAFRQSSSVRHFAIRAAAAIALTAGLAACASEPITKGYILDEKALAEVKPGLEAQKVLQIMGTPSTVSTVGNQTWYYISQMTTERARFLGPSIVDQRVIAINFSKNMKVERVANYGMQDGVVFDFVTRTTPTGGNELSVVRQLMRGAGLSNTP</sequence>
<dbReference type="Gene3D" id="3.30.1450.10">
    <property type="match status" value="1"/>
</dbReference>
<dbReference type="InterPro" id="IPR037873">
    <property type="entry name" value="BamE-like"/>
</dbReference>
<evidence type="ECO:0000313" key="6">
    <source>
        <dbReference type="EMBL" id="MCP8938349.1"/>
    </source>
</evidence>
<accession>A0ABT1LA87</accession>
<dbReference type="InterPro" id="IPR026592">
    <property type="entry name" value="BamE"/>
</dbReference>
<organism evidence="6 7">
    <name type="scientific">Alsobacter ponti</name>
    <dbReference type="NCBI Taxonomy" id="2962936"/>
    <lineage>
        <taxon>Bacteria</taxon>
        <taxon>Pseudomonadati</taxon>
        <taxon>Pseudomonadota</taxon>
        <taxon>Alphaproteobacteria</taxon>
        <taxon>Hyphomicrobiales</taxon>
        <taxon>Alsobacteraceae</taxon>
        <taxon>Alsobacter</taxon>
    </lineage>
</organism>
<protein>
    <submittedName>
        <fullName evidence="6">Outer membrane protein assembly factor BamE</fullName>
    </submittedName>
</protein>
<evidence type="ECO:0000256" key="3">
    <source>
        <dbReference type="ARBA" id="ARBA00023237"/>
    </source>
</evidence>
<keyword evidence="1 4" id="KW-0732">Signal</keyword>
<comment type="caution">
    <text evidence="6">The sequence shown here is derived from an EMBL/GenBank/DDBJ whole genome shotgun (WGS) entry which is preliminary data.</text>
</comment>
<dbReference type="Pfam" id="PF04355">
    <property type="entry name" value="BamE"/>
    <property type="match status" value="1"/>
</dbReference>
<evidence type="ECO:0000256" key="2">
    <source>
        <dbReference type="ARBA" id="ARBA00023136"/>
    </source>
</evidence>
<keyword evidence="7" id="KW-1185">Reference proteome</keyword>
<dbReference type="PANTHER" id="PTHR37482:SF1">
    <property type="entry name" value="OUTER MEMBRANE PROTEIN ASSEMBLY FACTOR BAME"/>
    <property type="match status" value="1"/>
</dbReference>
<dbReference type="Proteomes" id="UP001205890">
    <property type="component" value="Unassembled WGS sequence"/>
</dbReference>
<feature type="signal peptide" evidence="4">
    <location>
        <begin position="1"/>
        <end position="34"/>
    </location>
</feature>
<evidence type="ECO:0000259" key="5">
    <source>
        <dbReference type="Pfam" id="PF04355"/>
    </source>
</evidence>
<dbReference type="RefSeq" id="WP_254740172.1">
    <property type="nucleotide sequence ID" value="NZ_JANCLU010000005.1"/>
</dbReference>
<proteinExistence type="predicted"/>
<dbReference type="EMBL" id="JANCLU010000005">
    <property type="protein sequence ID" value="MCP8938349.1"/>
    <property type="molecule type" value="Genomic_DNA"/>
</dbReference>
<dbReference type="InterPro" id="IPR007450">
    <property type="entry name" value="BamE_dom"/>
</dbReference>
<evidence type="ECO:0000256" key="4">
    <source>
        <dbReference type="SAM" id="SignalP"/>
    </source>
</evidence>
<gene>
    <name evidence="6" type="ORF">NK718_07465</name>
</gene>
<keyword evidence="2" id="KW-0472">Membrane</keyword>
<reference evidence="6 7" key="1">
    <citation type="submission" date="2022-07" db="EMBL/GenBank/DDBJ databases">
        <authorList>
            <person name="Li W.-J."/>
            <person name="Deng Q.-Q."/>
        </authorList>
    </citation>
    <scope>NUCLEOTIDE SEQUENCE [LARGE SCALE GENOMIC DNA]</scope>
    <source>
        <strain evidence="6 7">SYSU M60028</strain>
    </source>
</reference>
<keyword evidence="3" id="KW-0998">Cell outer membrane</keyword>
<feature type="chain" id="PRO_5047450601" evidence="4">
    <location>
        <begin position="35"/>
        <end position="157"/>
    </location>
</feature>